<protein>
    <submittedName>
        <fullName evidence="1">Carboxypeptidase-like regulatory domain-containing protein</fullName>
    </submittedName>
</protein>
<evidence type="ECO:0000313" key="1">
    <source>
        <dbReference type="EMBL" id="UOE32259.1"/>
    </source>
</evidence>
<dbReference type="SUPFAM" id="SSF49464">
    <property type="entry name" value="Carboxypeptidase regulatory domain-like"/>
    <property type="match status" value="1"/>
</dbReference>
<dbReference type="Pfam" id="PF13715">
    <property type="entry name" value="CarbopepD_reg_2"/>
    <property type="match status" value="1"/>
</dbReference>
<name>A0ABY4B0C7_9BACT</name>
<dbReference type="Gene3D" id="2.60.40.1120">
    <property type="entry name" value="Carboxypeptidase-like, regulatory domain"/>
    <property type="match status" value="1"/>
</dbReference>
<accession>A0ABY4B0C7</accession>
<dbReference type="RefSeq" id="WP_243510377.1">
    <property type="nucleotide sequence ID" value="NZ_CP094534.1"/>
</dbReference>
<evidence type="ECO:0000313" key="2">
    <source>
        <dbReference type="Proteomes" id="UP000831390"/>
    </source>
</evidence>
<dbReference type="EMBL" id="CP094534">
    <property type="protein sequence ID" value="UOE32259.1"/>
    <property type="molecule type" value="Genomic_DNA"/>
</dbReference>
<sequence length="235" mass="25118">MALTAHPFHPVTQELLPGYRDAYLRGDLSGKNTELVDAYLKANPEKGGEAFQRFHALKNKGHNVRPVGWLQGQFDLIRTEPARFRQRAGAIVMVAALLSGAAFAGTNLRSASRAGVGTAAVEEASLTANLAAKAAEVAASSKMSVVAGRILDENGRPLIGATVLDRTSGRGVSTDAQGHYLLAVPANQVSTLRVGYGGYADSDLQVNVQKYSMQNVTLLPAEAPAKAKKHHWWQF</sequence>
<dbReference type="Proteomes" id="UP000831390">
    <property type="component" value="Chromosome"/>
</dbReference>
<dbReference type="InterPro" id="IPR008969">
    <property type="entry name" value="CarboxyPept-like_regulatory"/>
</dbReference>
<gene>
    <name evidence="1" type="ORF">MTP16_14080</name>
</gene>
<keyword evidence="2" id="KW-1185">Reference proteome</keyword>
<organism evidence="1 2">
    <name type="scientific">Hymenobacter monticola</name>
    <dbReference type="NCBI Taxonomy" id="1705399"/>
    <lineage>
        <taxon>Bacteria</taxon>
        <taxon>Pseudomonadati</taxon>
        <taxon>Bacteroidota</taxon>
        <taxon>Cytophagia</taxon>
        <taxon>Cytophagales</taxon>
        <taxon>Hymenobacteraceae</taxon>
        <taxon>Hymenobacter</taxon>
    </lineage>
</organism>
<proteinExistence type="predicted"/>
<reference evidence="1 2" key="1">
    <citation type="submission" date="2022-03" db="EMBL/GenBank/DDBJ databases">
        <title>Hymenobactersp. isolated from the air.</title>
        <authorList>
            <person name="Won M."/>
            <person name="Kwon S.-W."/>
        </authorList>
    </citation>
    <scope>NUCLEOTIDE SEQUENCE [LARGE SCALE GENOMIC DNA]</scope>
    <source>
        <strain evidence="1 2">KACC 22596</strain>
    </source>
</reference>